<name>A0ACB9R0Y9_9MYRT</name>
<evidence type="ECO:0000313" key="1">
    <source>
        <dbReference type="EMBL" id="KAI4372570.1"/>
    </source>
</evidence>
<accession>A0ACB9R0Y9</accession>
<reference evidence="2" key="1">
    <citation type="journal article" date="2023" name="Front. Plant Sci.">
        <title>Chromosomal-level genome assembly of Melastoma candidum provides insights into trichome evolution.</title>
        <authorList>
            <person name="Zhong Y."/>
            <person name="Wu W."/>
            <person name="Sun C."/>
            <person name="Zou P."/>
            <person name="Liu Y."/>
            <person name="Dai S."/>
            <person name="Zhou R."/>
        </authorList>
    </citation>
    <scope>NUCLEOTIDE SEQUENCE [LARGE SCALE GENOMIC DNA]</scope>
</reference>
<keyword evidence="2" id="KW-1185">Reference proteome</keyword>
<proteinExistence type="predicted"/>
<comment type="caution">
    <text evidence="1">The sequence shown here is derived from an EMBL/GenBank/DDBJ whole genome shotgun (WGS) entry which is preliminary data.</text>
</comment>
<dbReference type="Proteomes" id="UP001057402">
    <property type="component" value="Chromosome 4"/>
</dbReference>
<gene>
    <name evidence="1" type="ORF">MLD38_010783</name>
</gene>
<dbReference type="EMBL" id="CM042883">
    <property type="protein sequence ID" value="KAI4372570.1"/>
    <property type="molecule type" value="Genomic_DNA"/>
</dbReference>
<evidence type="ECO:0000313" key="2">
    <source>
        <dbReference type="Proteomes" id="UP001057402"/>
    </source>
</evidence>
<protein>
    <submittedName>
        <fullName evidence="1">Uncharacterized protein</fullName>
    </submittedName>
</protein>
<sequence length="105" mass="11185">MITDAIAAMKDRNGSSHAAIRKFVEQKHGDRLPPNFRKRLIAQLKRLVGSGELVEVKRPFKVPGGARPSPGSSVSAKGRRRSAKNPKAGKAGAAGRTARSAKTSK</sequence>
<organism evidence="1 2">
    <name type="scientific">Melastoma candidum</name>
    <dbReference type="NCBI Taxonomy" id="119954"/>
    <lineage>
        <taxon>Eukaryota</taxon>
        <taxon>Viridiplantae</taxon>
        <taxon>Streptophyta</taxon>
        <taxon>Embryophyta</taxon>
        <taxon>Tracheophyta</taxon>
        <taxon>Spermatophyta</taxon>
        <taxon>Magnoliopsida</taxon>
        <taxon>eudicotyledons</taxon>
        <taxon>Gunneridae</taxon>
        <taxon>Pentapetalae</taxon>
        <taxon>rosids</taxon>
        <taxon>malvids</taxon>
        <taxon>Myrtales</taxon>
        <taxon>Melastomataceae</taxon>
        <taxon>Melastomatoideae</taxon>
        <taxon>Melastomateae</taxon>
        <taxon>Melastoma</taxon>
    </lineage>
</organism>